<reference evidence="3" key="1">
    <citation type="submission" date="2015-02" db="EMBL/GenBank/DDBJ databases">
        <authorList>
            <person name="Chooi Y.-H."/>
        </authorList>
    </citation>
    <scope>NUCLEOTIDE SEQUENCE [LARGE SCALE GENOMIC DNA]</scope>
    <source>
        <strain evidence="3">strain Y</strain>
    </source>
</reference>
<keyword evidence="1" id="KW-0472">Membrane</keyword>
<dbReference type="EMBL" id="LN829119">
    <property type="protein sequence ID" value="CPR17859.1"/>
    <property type="molecule type" value="Genomic_DNA"/>
</dbReference>
<dbReference type="Proteomes" id="UP000033187">
    <property type="component" value="Chromosome 1"/>
</dbReference>
<accession>A0A0D6JDG2</accession>
<name>A0A0D6JDG2_9HYPH</name>
<dbReference type="AlphaFoldDB" id="A0A0D6JDG2"/>
<gene>
    <name evidence="2" type="ORF">YBN1229_v1_1451</name>
</gene>
<evidence type="ECO:0000313" key="3">
    <source>
        <dbReference type="Proteomes" id="UP000033187"/>
    </source>
</evidence>
<keyword evidence="1" id="KW-1133">Transmembrane helix</keyword>
<dbReference type="KEGG" id="fil:BN1229_v1_1450"/>
<keyword evidence="1" id="KW-0812">Transmembrane</keyword>
<evidence type="ECO:0000256" key="1">
    <source>
        <dbReference type="SAM" id="Phobius"/>
    </source>
</evidence>
<organism evidence="2 3">
    <name type="scientific">Candidatus Filomicrobium marinum</name>
    <dbReference type="NCBI Taxonomy" id="1608628"/>
    <lineage>
        <taxon>Bacteria</taxon>
        <taxon>Pseudomonadati</taxon>
        <taxon>Pseudomonadota</taxon>
        <taxon>Alphaproteobacteria</taxon>
        <taxon>Hyphomicrobiales</taxon>
        <taxon>Hyphomicrobiaceae</taxon>
        <taxon>Filomicrobium</taxon>
    </lineage>
</organism>
<protein>
    <submittedName>
        <fullName evidence="2">Uncharacterized protein</fullName>
    </submittedName>
</protein>
<evidence type="ECO:0000313" key="2">
    <source>
        <dbReference type="EMBL" id="CPR17859.1"/>
    </source>
</evidence>
<feature type="transmembrane region" description="Helical" evidence="1">
    <location>
        <begin position="30"/>
        <end position="52"/>
    </location>
</feature>
<sequence>MNARVFELLNALIGTFQRFLLDEDALDQNISGVGVASYFVAYQLLRFTVVFLGRRRGDTIEKTQDEITLFGFHW</sequence>
<dbReference type="KEGG" id="fiy:BN1229_v1_1451"/>
<proteinExistence type="predicted"/>
<keyword evidence="3" id="KW-1185">Reference proteome</keyword>